<evidence type="ECO:0000256" key="2">
    <source>
        <dbReference type="ARBA" id="ARBA00004236"/>
    </source>
</evidence>
<evidence type="ECO:0000313" key="14">
    <source>
        <dbReference type="EMBL" id="ANG66122.1"/>
    </source>
</evidence>
<evidence type="ECO:0000259" key="12">
    <source>
        <dbReference type="Pfam" id="PF00905"/>
    </source>
</evidence>
<feature type="transmembrane region" description="Helical" evidence="11">
    <location>
        <begin position="20"/>
        <end position="39"/>
    </location>
</feature>
<evidence type="ECO:0000256" key="3">
    <source>
        <dbReference type="ARBA" id="ARBA00022475"/>
    </source>
</evidence>
<evidence type="ECO:0000256" key="10">
    <source>
        <dbReference type="ARBA" id="ARBA00023316"/>
    </source>
</evidence>
<dbReference type="SUPFAM" id="SSF56519">
    <property type="entry name" value="Penicillin binding protein dimerisation domain"/>
    <property type="match status" value="1"/>
</dbReference>
<keyword evidence="10" id="KW-0961">Cell wall biogenesis/degradation</keyword>
<dbReference type="PANTHER" id="PTHR30627:SF2">
    <property type="entry name" value="PEPTIDOGLYCAN D,D-TRANSPEPTIDASE MRDA"/>
    <property type="match status" value="1"/>
</dbReference>
<dbReference type="STRING" id="1143323.M787_002170"/>
<name>A0A173DYW8_9CHLA</name>
<dbReference type="Gene3D" id="3.40.710.10">
    <property type="entry name" value="DD-peptidase/beta-lactamase superfamily"/>
    <property type="match status" value="2"/>
</dbReference>
<dbReference type="RefSeq" id="WP_021828821.1">
    <property type="nucleotide sequence ID" value="NZ_CP015840.1"/>
</dbReference>
<keyword evidence="5 11" id="KW-0812">Transmembrane</keyword>
<dbReference type="SUPFAM" id="SSF56601">
    <property type="entry name" value="beta-lactamase/transpeptidase-like"/>
    <property type="match status" value="2"/>
</dbReference>
<reference evidence="14 15" key="1">
    <citation type="journal article" date="2014" name="Syst. Appl. Microbiol.">
        <title>Evidence for the existence of two new members of the family Chlamydiaceae and proposal of Chlamydia avium sp. nov. and Chlamydia gallinacea sp. nov.</title>
        <authorList>
            <person name="Sachse K."/>
            <person name="Laroucau K."/>
            <person name="Riege K."/>
            <person name="Wehner S."/>
            <person name="Dilcher M."/>
            <person name="Creasy H.H."/>
            <person name="Weidmann M."/>
            <person name="Myers G."/>
            <person name="Vorimore F."/>
            <person name="Vicari N."/>
            <person name="Magnino S."/>
            <person name="Liebler-Tenorio E."/>
            <person name="Ruettger A."/>
            <person name="Bavoil P.M."/>
            <person name="Hufert F.T."/>
            <person name="Rossello-Mora R."/>
            <person name="Marz M."/>
        </authorList>
    </citation>
    <scope>NUCLEOTIDE SEQUENCE [LARGE SCALE GENOMIC DNA]</scope>
    <source>
        <strain evidence="14 15">08-1274/3</strain>
    </source>
</reference>
<evidence type="ECO:0000256" key="1">
    <source>
        <dbReference type="ARBA" id="ARBA00004167"/>
    </source>
</evidence>
<dbReference type="Pfam" id="PF03717">
    <property type="entry name" value="PBP_dimer"/>
    <property type="match status" value="1"/>
</dbReference>
<keyword evidence="6" id="KW-0133">Cell shape</keyword>
<keyword evidence="8 11" id="KW-1133">Transmembrane helix</keyword>
<dbReference type="GO" id="GO:0071555">
    <property type="term" value="P:cell wall organization"/>
    <property type="evidence" value="ECO:0007669"/>
    <property type="project" value="UniProtKB-KW"/>
</dbReference>
<evidence type="ECO:0000259" key="13">
    <source>
        <dbReference type="Pfam" id="PF03717"/>
    </source>
</evidence>
<keyword evidence="7" id="KW-0573">Peptidoglycan synthesis</keyword>
<sequence length="1092" mass="124958">MKYQKKRQSYLTVLEKTNRMLLGIIIVFAIIAVRLWHLAVVEHDQKLEEAYKPQIRVIPELVERATICDRFGKVLAENRMQYDVSVTYGAIHDLPSRAWRVNDQGEQELVFVRKNYISRLAELLAQELHLDKEIIEDNIHAKASVLGSIPYLVQANVPERTYLKLKMLAKHWPGLHVQPSVYRYYPLGKVAADILGYVGPISAQEYKRVMHELSRLRECVRAYEEGENPSFPDGLASIDQVRSLLHSLENNAYSLNALVGKLGIESSWDGQLRGQLGKKTVLVDRRGNFIQELQNVSAVPGKKLQLTLSAELQEFADSLLMEHEKIESFRSVQSLKKQKLLPPLFPWIKGGAIIALDPNNGQILAMASSPRYEGNDFVHMRINSESNEERSSVCRWLENTEHLAELYDRKVPLKREKKDPSTGEYYDEELLLTFDYFLDFILPDISEVKNIIKQRGTLGNAVRLQQCVTKLLQCFSYSQESCPCSSIFDAVFSPEEGHHAIGKVISVKQQQWIARCCQEHQQEITEIKGELLEFFAGLPANYDKILLVDLFQLVVDPERIHPELLASFDCLSLSTFFDLQGHYIALRSAFSKIVETMFSEIDFKNWRKQSFAKLLEMKRKQEKERKQRYPTPYVDYLLEEKRKQYQDFRYRYLDAFLVYLFSDVDIVEDLQPYYEALSLWKQELGSGAHKALPWYEHYRFLQQHLSYFSSHLLHLFLSFREFSELQRPLYGEYPLMLTKNMPQKEQDLASAFYPTYGYGYLRSHSFAQAATLGSIFKLVSAYSVLSQEVLRGHEDIDYLSKLLVILDRQSCKHSSAKPHVGFFQSGMPIPVFYRGGVLPKNDYVGRGCIDLLSALEMSSNPYFSLLVGDYLADPEDLCHAATLFGFGEKTGIGIPGEYPGMIPQDVSYNRSGLYATAIGQHTLVVTPLQTAGMLAAIVNGGVLYVPNLVLGSWEGDCFSPVVSKQKRHVFMPEVIANLFKLGMRNVIWGNYGTTRSIQNQFCPELLSRIIGKTSTAESIVRVGLDRQYGSMKMKHIWFAAVGFADKELTQPDIVVIVYLRLGEFGRDAAPMAVKMIDKWNKIKKREIFSQDS</sequence>
<evidence type="ECO:0000256" key="9">
    <source>
        <dbReference type="ARBA" id="ARBA00023136"/>
    </source>
</evidence>
<dbReference type="GO" id="GO:0005886">
    <property type="term" value="C:plasma membrane"/>
    <property type="evidence" value="ECO:0007669"/>
    <property type="project" value="UniProtKB-SubCell"/>
</dbReference>
<keyword evidence="4" id="KW-0121">Carboxypeptidase</keyword>
<evidence type="ECO:0000256" key="7">
    <source>
        <dbReference type="ARBA" id="ARBA00022984"/>
    </source>
</evidence>
<keyword evidence="9 11" id="KW-0472">Membrane</keyword>
<dbReference type="AlphaFoldDB" id="A0A173DYW8"/>
<dbReference type="InterPro" id="IPR001460">
    <property type="entry name" value="PCN-bd_Tpept"/>
</dbReference>
<dbReference type="GO" id="GO:0008658">
    <property type="term" value="F:penicillin binding"/>
    <property type="evidence" value="ECO:0007669"/>
    <property type="project" value="InterPro"/>
</dbReference>
<evidence type="ECO:0000256" key="8">
    <source>
        <dbReference type="ARBA" id="ARBA00022989"/>
    </source>
</evidence>
<dbReference type="OrthoDB" id="9770103at2"/>
<dbReference type="eggNOG" id="COG0768">
    <property type="taxonomic scope" value="Bacteria"/>
</dbReference>
<dbReference type="GO" id="GO:0008360">
    <property type="term" value="P:regulation of cell shape"/>
    <property type="evidence" value="ECO:0007669"/>
    <property type="project" value="UniProtKB-KW"/>
</dbReference>
<feature type="domain" description="Penicillin-binding protein transpeptidase" evidence="12">
    <location>
        <begin position="845"/>
        <end position="1063"/>
    </location>
</feature>
<keyword evidence="3" id="KW-1003">Cell membrane</keyword>
<dbReference type="Proteomes" id="UP000019147">
    <property type="component" value="Chromosome"/>
</dbReference>
<keyword evidence="4" id="KW-0378">Hydrolase</keyword>
<dbReference type="Pfam" id="PF00905">
    <property type="entry name" value="Transpeptidase"/>
    <property type="match status" value="1"/>
</dbReference>
<gene>
    <name evidence="14" type="ORF">M787_002170</name>
</gene>
<feature type="domain" description="Penicillin-binding protein dimerisation" evidence="13">
    <location>
        <begin position="62"/>
        <end position="293"/>
    </location>
</feature>
<organism evidence="14 15">
    <name type="scientific">Chlamydia gallinacea 08-1274/3</name>
    <dbReference type="NCBI Taxonomy" id="1143323"/>
    <lineage>
        <taxon>Bacteria</taxon>
        <taxon>Pseudomonadati</taxon>
        <taxon>Chlamydiota</taxon>
        <taxon>Chlamydiia</taxon>
        <taxon>Chlamydiales</taxon>
        <taxon>Chlamydiaceae</taxon>
        <taxon>Chlamydia/Chlamydophila group</taxon>
        <taxon>Chlamydia</taxon>
    </lineage>
</organism>
<evidence type="ECO:0000256" key="6">
    <source>
        <dbReference type="ARBA" id="ARBA00022960"/>
    </source>
</evidence>
<keyword evidence="4" id="KW-0645">Protease</keyword>
<evidence type="ECO:0000256" key="4">
    <source>
        <dbReference type="ARBA" id="ARBA00022645"/>
    </source>
</evidence>
<dbReference type="InterPro" id="IPR005311">
    <property type="entry name" value="PBP_dimer"/>
</dbReference>
<dbReference type="InterPro" id="IPR012338">
    <property type="entry name" value="Beta-lactam/transpept-like"/>
</dbReference>
<dbReference type="GeneID" id="81478109"/>
<dbReference type="KEGG" id="cgz:M787_002170"/>
<proteinExistence type="predicted"/>
<dbReference type="GO" id="GO:0071972">
    <property type="term" value="F:peptidoglycan L,D-transpeptidase activity"/>
    <property type="evidence" value="ECO:0007669"/>
    <property type="project" value="TreeGrafter"/>
</dbReference>
<evidence type="ECO:0000256" key="11">
    <source>
        <dbReference type="SAM" id="Phobius"/>
    </source>
</evidence>
<comment type="subcellular location">
    <subcellularLocation>
        <location evidence="2">Cell membrane</location>
    </subcellularLocation>
    <subcellularLocation>
        <location evidence="1">Membrane</location>
        <topology evidence="1">Single-pass membrane protein</topology>
    </subcellularLocation>
</comment>
<dbReference type="GO" id="GO:0009252">
    <property type="term" value="P:peptidoglycan biosynthetic process"/>
    <property type="evidence" value="ECO:0007669"/>
    <property type="project" value="UniProtKB-KW"/>
</dbReference>
<dbReference type="Gene3D" id="3.90.1310.10">
    <property type="entry name" value="Penicillin-binding protein 2a (Domain 2)"/>
    <property type="match status" value="1"/>
</dbReference>
<evidence type="ECO:0000256" key="5">
    <source>
        <dbReference type="ARBA" id="ARBA00022692"/>
    </source>
</evidence>
<dbReference type="EMBL" id="CP015840">
    <property type="protein sequence ID" value="ANG66122.1"/>
    <property type="molecule type" value="Genomic_DNA"/>
</dbReference>
<dbReference type="PANTHER" id="PTHR30627">
    <property type="entry name" value="PEPTIDOGLYCAN D,D-TRANSPEPTIDASE"/>
    <property type="match status" value="1"/>
</dbReference>
<evidence type="ECO:0000313" key="15">
    <source>
        <dbReference type="Proteomes" id="UP000019147"/>
    </source>
</evidence>
<dbReference type="InterPro" id="IPR050515">
    <property type="entry name" value="Beta-lactam/transpept"/>
</dbReference>
<dbReference type="InterPro" id="IPR036138">
    <property type="entry name" value="PBP_dimer_sf"/>
</dbReference>
<protein>
    <submittedName>
        <fullName evidence="14">Peptidase</fullName>
    </submittedName>
</protein>
<accession>A0A173DYW8</accession>